<keyword evidence="2" id="KW-1185">Reference proteome</keyword>
<gene>
    <name evidence="1" type="ORF">ROI90_05320</name>
</gene>
<name>A0ABU3TEL8_9BACT</name>
<evidence type="ECO:0008006" key="3">
    <source>
        <dbReference type="Google" id="ProtNLM"/>
    </source>
</evidence>
<dbReference type="Proteomes" id="UP001250698">
    <property type="component" value="Unassembled WGS sequence"/>
</dbReference>
<dbReference type="EMBL" id="JAWDJT010000002">
    <property type="protein sequence ID" value="MDU0369807.1"/>
    <property type="molecule type" value="Genomic_DNA"/>
</dbReference>
<comment type="caution">
    <text evidence="1">The sequence shown here is derived from an EMBL/GenBank/DDBJ whole genome shotgun (WGS) entry which is preliminary data.</text>
</comment>
<organism evidence="1 2">
    <name type="scientific">Hymenobacter endophyticus</name>
    <dbReference type="NCBI Taxonomy" id="3076335"/>
    <lineage>
        <taxon>Bacteria</taxon>
        <taxon>Pseudomonadati</taxon>
        <taxon>Bacteroidota</taxon>
        <taxon>Cytophagia</taxon>
        <taxon>Cytophagales</taxon>
        <taxon>Hymenobacteraceae</taxon>
        <taxon>Hymenobacter</taxon>
    </lineage>
</organism>
<dbReference type="RefSeq" id="WP_315997295.1">
    <property type="nucleotide sequence ID" value="NZ_JAWDJT010000002.1"/>
</dbReference>
<proteinExistence type="predicted"/>
<protein>
    <recommendedName>
        <fullName evidence="3">DUF2314 domain-containing protein</fullName>
    </recommendedName>
</protein>
<evidence type="ECO:0000313" key="2">
    <source>
        <dbReference type="Proteomes" id="UP001250698"/>
    </source>
</evidence>
<sequence length="152" mass="17026">MRVLRFLMLVICLYPVWAAAQLGLVGPEQLVRQVARAPALLPALPLKEARRTLDTARRQFQRGLPTGAQLYVVARGLNEAATPELLVVRVLSWRSPQLSGHIISTTPGTPAPIELPEGQVLDWLVLHPDGREEGNYLGKYWDLEERLTEEED</sequence>
<accession>A0ABU3TEL8</accession>
<evidence type="ECO:0000313" key="1">
    <source>
        <dbReference type="EMBL" id="MDU0369807.1"/>
    </source>
</evidence>
<reference evidence="1 2" key="1">
    <citation type="submission" date="2023-10" db="EMBL/GenBank/DDBJ databases">
        <title>Hymenobacter endophyticus sp. nov., an isolate from the leaf tissues of wheat.</title>
        <authorList>
            <person name="Dai Y."/>
        </authorList>
    </citation>
    <scope>NUCLEOTIDE SEQUENCE [LARGE SCALE GENOMIC DNA]</scope>
    <source>
        <strain evidence="1 2">ZK17L-C2</strain>
    </source>
</reference>